<evidence type="ECO:0000313" key="3">
    <source>
        <dbReference type="Proteomes" id="UP000567179"/>
    </source>
</evidence>
<dbReference type="Pfam" id="PF13649">
    <property type="entry name" value="Methyltransf_25"/>
    <property type="match status" value="1"/>
</dbReference>
<evidence type="ECO:0000313" key="2">
    <source>
        <dbReference type="EMBL" id="KAF5318506.1"/>
    </source>
</evidence>
<feature type="domain" description="Methyltransferase" evidence="1">
    <location>
        <begin position="67"/>
        <end position="161"/>
    </location>
</feature>
<comment type="caution">
    <text evidence="2">The sequence shown here is derived from an EMBL/GenBank/DDBJ whole genome shotgun (WGS) entry which is preliminary data.</text>
</comment>
<organism evidence="2 3">
    <name type="scientific">Psilocybe cf. subviscida</name>
    <dbReference type="NCBI Taxonomy" id="2480587"/>
    <lineage>
        <taxon>Eukaryota</taxon>
        <taxon>Fungi</taxon>
        <taxon>Dikarya</taxon>
        <taxon>Basidiomycota</taxon>
        <taxon>Agaricomycotina</taxon>
        <taxon>Agaricomycetes</taxon>
        <taxon>Agaricomycetidae</taxon>
        <taxon>Agaricales</taxon>
        <taxon>Agaricineae</taxon>
        <taxon>Strophariaceae</taxon>
        <taxon>Psilocybe</taxon>
    </lineage>
</organism>
<evidence type="ECO:0000259" key="1">
    <source>
        <dbReference type="Pfam" id="PF13649"/>
    </source>
</evidence>
<gene>
    <name evidence="2" type="ORF">D9619_010819</name>
</gene>
<dbReference type="InterPro" id="IPR029063">
    <property type="entry name" value="SAM-dependent_MTases_sf"/>
</dbReference>
<dbReference type="Gene3D" id="3.40.50.150">
    <property type="entry name" value="Vaccinia Virus protein VP39"/>
    <property type="match status" value="1"/>
</dbReference>
<dbReference type="OrthoDB" id="184880at2759"/>
<keyword evidence="3" id="KW-1185">Reference proteome</keyword>
<dbReference type="PANTHER" id="PTHR43591:SF24">
    <property type="entry name" value="2-METHOXY-6-POLYPRENYL-1,4-BENZOQUINOL METHYLASE, MITOCHONDRIAL"/>
    <property type="match status" value="1"/>
</dbReference>
<accession>A0A8H5EZW0</accession>
<proteinExistence type="predicted"/>
<dbReference type="GO" id="GO:0008168">
    <property type="term" value="F:methyltransferase activity"/>
    <property type="evidence" value="ECO:0007669"/>
    <property type="project" value="TreeGrafter"/>
</dbReference>
<protein>
    <recommendedName>
        <fullName evidence="1">Methyltransferase domain-containing protein</fullName>
    </recommendedName>
</protein>
<dbReference type="PANTHER" id="PTHR43591">
    <property type="entry name" value="METHYLTRANSFERASE"/>
    <property type="match status" value="1"/>
</dbReference>
<name>A0A8H5EZW0_9AGAR</name>
<dbReference type="Proteomes" id="UP000567179">
    <property type="component" value="Unassembled WGS sequence"/>
</dbReference>
<dbReference type="EMBL" id="JAACJJ010000030">
    <property type="protein sequence ID" value="KAF5318506.1"/>
    <property type="molecule type" value="Genomic_DNA"/>
</dbReference>
<dbReference type="CDD" id="cd02440">
    <property type="entry name" value="AdoMet_MTases"/>
    <property type="match status" value="1"/>
</dbReference>
<sequence>MPPMASTKETLAGGNIGPVRHQRHDSYLLPTDTIEERRLLEQQKALSELFGGRVLIAPVQLSPGSEVLDVGTGAGAWALAVAESHPGAAAIDITCIDIGADMFPKQHPPNMTFQVASALEMPAEWTNKFALVHQRFILSGIKYDEWEQDIREIYRVTEPGGWAQLCEWNSVVYHQEQEAAGSIGNSKPGPAGTKVMNLWMRLGEKNGVDFLCPKRIPGLMEAVGFVDIRREEWVVPLGAWNGDLSKTFAENLETVYRGFKNAVLKQGGFGVVQGGEDYDALINEVVREWAAGPGGYDSFVVFVGRKLQ</sequence>
<dbReference type="InterPro" id="IPR041698">
    <property type="entry name" value="Methyltransf_25"/>
</dbReference>
<dbReference type="SUPFAM" id="SSF53335">
    <property type="entry name" value="S-adenosyl-L-methionine-dependent methyltransferases"/>
    <property type="match status" value="1"/>
</dbReference>
<dbReference type="AlphaFoldDB" id="A0A8H5EZW0"/>
<reference evidence="2 3" key="1">
    <citation type="journal article" date="2020" name="ISME J.">
        <title>Uncovering the hidden diversity of litter-decomposition mechanisms in mushroom-forming fungi.</title>
        <authorList>
            <person name="Floudas D."/>
            <person name="Bentzer J."/>
            <person name="Ahren D."/>
            <person name="Johansson T."/>
            <person name="Persson P."/>
            <person name="Tunlid A."/>
        </authorList>
    </citation>
    <scope>NUCLEOTIDE SEQUENCE [LARGE SCALE GENOMIC DNA]</scope>
    <source>
        <strain evidence="2 3">CBS 101986</strain>
    </source>
</reference>